<dbReference type="Proteomes" id="UP000264883">
    <property type="component" value="Chromosome"/>
</dbReference>
<evidence type="ECO:0000256" key="1">
    <source>
        <dbReference type="ARBA" id="ARBA00007261"/>
    </source>
</evidence>
<name>A0A343JFZ0_9CLOT</name>
<dbReference type="RefSeq" id="WP_119866563.1">
    <property type="nucleotide sequence ID" value="NZ_CP016786.1"/>
</dbReference>
<dbReference type="InterPro" id="IPR011765">
    <property type="entry name" value="Pept_M16_N"/>
</dbReference>
<comment type="similarity">
    <text evidence="1">Belongs to the peptidase M16 family.</text>
</comment>
<dbReference type="Pfam" id="PF05193">
    <property type="entry name" value="Peptidase_M16_C"/>
    <property type="match status" value="1"/>
</dbReference>
<organism evidence="5 6">
    <name type="scientific">Clostridium isatidis</name>
    <dbReference type="NCBI Taxonomy" id="182773"/>
    <lineage>
        <taxon>Bacteria</taxon>
        <taxon>Bacillati</taxon>
        <taxon>Bacillota</taxon>
        <taxon>Clostridia</taxon>
        <taxon>Eubacteriales</taxon>
        <taxon>Clostridiaceae</taxon>
        <taxon>Clostridium</taxon>
    </lineage>
</organism>
<dbReference type="OrthoDB" id="9811314at2"/>
<dbReference type="SUPFAM" id="SSF63411">
    <property type="entry name" value="LuxS/MPP-like metallohydrolase"/>
    <property type="match status" value="2"/>
</dbReference>
<dbReference type="InterPro" id="IPR011249">
    <property type="entry name" value="Metalloenz_LuxS/M16"/>
</dbReference>
<dbReference type="GO" id="GO:0046872">
    <property type="term" value="F:metal ion binding"/>
    <property type="evidence" value="ECO:0007669"/>
    <property type="project" value="InterPro"/>
</dbReference>
<evidence type="ECO:0000313" key="6">
    <source>
        <dbReference type="Proteomes" id="UP000264883"/>
    </source>
</evidence>
<accession>A0A343JFZ0</accession>
<evidence type="ECO:0000259" key="4">
    <source>
        <dbReference type="Pfam" id="PF05193"/>
    </source>
</evidence>
<dbReference type="PANTHER" id="PTHR11851">
    <property type="entry name" value="METALLOPROTEASE"/>
    <property type="match status" value="1"/>
</dbReference>
<dbReference type="KEGG" id="cia:BEN51_03300"/>
<dbReference type="EMBL" id="CP016786">
    <property type="protein sequence ID" value="ASW44448.1"/>
    <property type="molecule type" value="Genomic_DNA"/>
</dbReference>
<proteinExistence type="inferred from homology"/>
<dbReference type="InterPro" id="IPR050361">
    <property type="entry name" value="MPP/UQCRC_Complex"/>
</dbReference>
<dbReference type="AlphaFoldDB" id="A0A343JFZ0"/>
<reference evidence="5 6" key="1">
    <citation type="submission" date="2016-08" db="EMBL/GenBank/DDBJ databases">
        <title>Complete Genome Sequence Of The Indigo Reducing Clostridium isatidis DSM15098.</title>
        <authorList>
            <person name="Little G.T."/>
            <person name="Minton N.P."/>
        </authorList>
    </citation>
    <scope>NUCLEOTIDE SEQUENCE [LARGE SCALE GENOMIC DNA]</scope>
    <source>
        <strain evidence="5 6">DSM 15098</strain>
    </source>
</reference>
<feature type="domain" description="Peptidase M16 N-terminal" evidence="3">
    <location>
        <begin position="16"/>
        <end position="154"/>
    </location>
</feature>
<evidence type="ECO:0000259" key="3">
    <source>
        <dbReference type="Pfam" id="PF00675"/>
    </source>
</evidence>
<gene>
    <name evidence="5" type="ORF">BEN51_03300</name>
</gene>
<keyword evidence="2" id="KW-0175">Coiled coil</keyword>
<keyword evidence="6" id="KW-1185">Reference proteome</keyword>
<feature type="coiled-coil region" evidence="2">
    <location>
        <begin position="110"/>
        <end position="137"/>
    </location>
</feature>
<dbReference type="PANTHER" id="PTHR11851:SF49">
    <property type="entry name" value="MITOCHONDRIAL-PROCESSING PEPTIDASE SUBUNIT ALPHA"/>
    <property type="match status" value="1"/>
</dbReference>
<dbReference type="InterPro" id="IPR007863">
    <property type="entry name" value="Peptidase_M16_C"/>
</dbReference>
<protein>
    <submittedName>
        <fullName evidence="5">Peptidase M16</fullName>
    </submittedName>
</protein>
<feature type="domain" description="Peptidase M16 C-terminal" evidence="4">
    <location>
        <begin position="163"/>
        <end position="322"/>
    </location>
</feature>
<dbReference type="Pfam" id="PF00675">
    <property type="entry name" value="Peptidase_M16"/>
    <property type="match status" value="1"/>
</dbReference>
<sequence>MKEYVLKNNVKLIYKKTTSNLTSISISLDAGAGKEKDLLGVAHATEHMVYKGTTKRSESEINRDLSKIFGFQNAMTNYPYVIFYGTSLAEDFEKAVELFSDIIINPLFKEEGFKEEMEVIKEELREWDEELEQYCEDRQFLNSFENRRIKYPIIGIRSSLDKMNLNDIKEFYCNNYLPKNTSIAVISSLEFQEVKSTIEKYFGFWDRDSFQEEMELIYGEIKENIYKDFKIGGNTSRVQICFPIEELTFEEIKALRIFNVYFGEGVNSVLFENLRTQNGLVYDVLTNIANEKYIKLYKIFFNISKENINQAIELVDKCITNIDDLFININEKDIKDFIKLLKLKRWFREEQNIILAKELSTYSTMFKDYKIYSEEFNNIENIDMEFIYHTVKKVFKRRSIQIITN</sequence>
<evidence type="ECO:0000313" key="5">
    <source>
        <dbReference type="EMBL" id="ASW44448.1"/>
    </source>
</evidence>
<dbReference type="Gene3D" id="3.30.830.10">
    <property type="entry name" value="Metalloenzyme, LuxS/M16 peptidase-like"/>
    <property type="match status" value="2"/>
</dbReference>
<evidence type="ECO:0000256" key="2">
    <source>
        <dbReference type="SAM" id="Coils"/>
    </source>
</evidence>